<keyword evidence="2" id="KW-0472">Membrane</keyword>
<evidence type="ECO:0000313" key="3">
    <source>
        <dbReference type="EMBL" id="KAL3696308.1"/>
    </source>
</evidence>
<keyword evidence="2" id="KW-0812">Transmembrane</keyword>
<name>A0ABD3HY53_9MARC</name>
<evidence type="ECO:0000256" key="1">
    <source>
        <dbReference type="SAM" id="MobiDB-lite"/>
    </source>
</evidence>
<keyword evidence="2" id="KW-1133">Transmembrane helix</keyword>
<comment type="caution">
    <text evidence="3">The sequence shown here is derived from an EMBL/GenBank/DDBJ whole genome shotgun (WGS) entry which is preliminary data.</text>
</comment>
<evidence type="ECO:0000256" key="2">
    <source>
        <dbReference type="SAM" id="Phobius"/>
    </source>
</evidence>
<dbReference type="AlphaFoldDB" id="A0ABD3HY53"/>
<keyword evidence="4" id="KW-1185">Reference proteome</keyword>
<proteinExistence type="predicted"/>
<evidence type="ECO:0000313" key="4">
    <source>
        <dbReference type="Proteomes" id="UP001633002"/>
    </source>
</evidence>
<gene>
    <name evidence="3" type="ORF">R1sor_010384</name>
</gene>
<feature type="compositionally biased region" description="Acidic residues" evidence="1">
    <location>
        <begin position="570"/>
        <end position="588"/>
    </location>
</feature>
<feature type="region of interest" description="Disordered" evidence="1">
    <location>
        <begin position="560"/>
        <end position="621"/>
    </location>
</feature>
<organism evidence="3 4">
    <name type="scientific">Riccia sorocarpa</name>
    <dbReference type="NCBI Taxonomy" id="122646"/>
    <lineage>
        <taxon>Eukaryota</taxon>
        <taxon>Viridiplantae</taxon>
        <taxon>Streptophyta</taxon>
        <taxon>Embryophyta</taxon>
        <taxon>Marchantiophyta</taxon>
        <taxon>Marchantiopsida</taxon>
        <taxon>Marchantiidae</taxon>
        <taxon>Marchantiales</taxon>
        <taxon>Ricciaceae</taxon>
        <taxon>Riccia</taxon>
    </lineage>
</organism>
<dbReference type="EMBL" id="JBJQOH010000002">
    <property type="protein sequence ID" value="KAL3696308.1"/>
    <property type="molecule type" value="Genomic_DNA"/>
</dbReference>
<reference evidence="3 4" key="1">
    <citation type="submission" date="2024-09" db="EMBL/GenBank/DDBJ databases">
        <title>Chromosome-scale assembly of Riccia sorocarpa.</title>
        <authorList>
            <person name="Paukszto L."/>
        </authorList>
    </citation>
    <scope>NUCLEOTIDE SEQUENCE [LARGE SCALE GENOMIC DNA]</scope>
    <source>
        <strain evidence="3">LP-2024</strain>
        <tissue evidence="3">Aerial parts of the thallus</tissue>
    </source>
</reference>
<accession>A0ABD3HY53</accession>
<protein>
    <submittedName>
        <fullName evidence="3">Uncharacterized protein</fullName>
    </submittedName>
</protein>
<dbReference type="Proteomes" id="UP001633002">
    <property type="component" value="Unassembled WGS sequence"/>
</dbReference>
<feature type="transmembrane region" description="Helical" evidence="2">
    <location>
        <begin position="28"/>
        <end position="53"/>
    </location>
</feature>
<sequence length="621" mass="70561">MEVALVGLQSLFLQFLSRRRFLVVHAGLHLLAALGLSLGTGVLLVLPCFETYLLRRLSMARARVLRPPPDYLVPDNTPVEDADDEPITDLSFPITQTPKIQPLSALTEVEMDKDEKNRVRRDAITRCLVDQSVLRIPIEQFHVPSSDSNWEKWGPYQIRACSKSFVNELKKHMQTNAYAHYHNFILLVDPRDRPSKLKWVFPPPSSWKFYVIGGNHSALARMELLAQYPGIYKHFRHCNCIIYAGLTKSEAALFAHDDNFDAEVRHKYTYHQRVEYFHRQFMEAKQTGESMASLRKRLALETMNISEEDSKAALNTLEGTFQVAFRTGKLWDVQESIFCKFERKELKSMKAAGKGKKKDDDSGELALEQISSECDWCRMLDVIMKAFCHLSGCKDWEEVQDKCGPYASDERLYSFEKSFKLMLKDRSNLNAINKALFGVSDDKPDSGKRKRASRVKSLAQVLPTEFLDHIDSANEYKEAKEQGRDAPQPIQTFKTWAKEGSLKSVEWDVFHHDVHRMQISEVTRGHKHSAEVAPSSNNGRAEMNKMIVETEDDDAILLHNDDGAGSVGTMEDDPAEDNEDDPEDDPEDLLASSANPAEDEDFGVPERVIDSLPVEGTTAEE</sequence>